<dbReference type="EMBL" id="CP002452">
    <property type="protein sequence ID" value="ADV45893.1"/>
    <property type="molecule type" value="Genomic_DNA"/>
</dbReference>
<evidence type="ECO:0000256" key="3">
    <source>
        <dbReference type="ARBA" id="ARBA00022729"/>
    </source>
</evidence>
<sequence length="288" mass="32649">MRLLSLFLFTVLFLHAKLDIVVSIVPEKYFVRQIAGPYADITVMVPPGSSPHSYEPKPSQMRSISDADLYFAIGVEFEKAWLPRFLSQNPNLRVIDLSKAVQKIPMQSGHHHGKYEPTAHRHENEGLDPHIWLSVRNVEKMAPMIEKALESEDPGHASEYRKNLQAFEERLKALDRRIAAKLSHLPKRTAFMVVHPSWGYFARDYGLRQLPVQIEGKAPKPRQLMRLIDEAKRAKVRAIFVQPEFSDKSALVLAKELGIPVIKISPLSEDWEATLLKLAEAIAGPKAP</sequence>
<dbReference type="HOGENOM" id="CLU_016838_1_0_7"/>
<dbReference type="STRING" id="749222.Nitsa_0625"/>
<evidence type="ECO:0000313" key="5">
    <source>
        <dbReference type="EMBL" id="ADV45893.1"/>
    </source>
</evidence>
<dbReference type="SUPFAM" id="SSF53807">
    <property type="entry name" value="Helical backbone' metal receptor"/>
    <property type="match status" value="1"/>
</dbReference>
<dbReference type="PRINTS" id="PR00691">
    <property type="entry name" value="ADHESINB"/>
</dbReference>
<dbReference type="OrthoDB" id="9810636at2"/>
<gene>
    <name evidence="5" type="ordered locus">Nitsa_0625</name>
</gene>
<accession>E6X1G0</accession>
<dbReference type="PANTHER" id="PTHR42953">
    <property type="entry name" value="HIGH-AFFINITY ZINC UPTAKE SYSTEM PROTEIN ZNUA-RELATED"/>
    <property type="match status" value="1"/>
</dbReference>
<protein>
    <submittedName>
        <fullName evidence="5">Periplasmic solute binding protein</fullName>
    </submittedName>
</protein>
<dbReference type="eggNOG" id="COG0803">
    <property type="taxonomic scope" value="Bacteria"/>
</dbReference>
<evidence type="ECO:0000313" key="6">
    <source>
        <dbReference type="Proteomes" id="UP000008633"/>
    </source>
</evidence>
<keyword evidence="2 4" id="KW-0813">Transport</keyword>
<dbReference type="Gene3D" id="3.40.50.1980">
    <property type="entry name" value="Nitrogenase molybdenum iron protein domain"/>
    <property type="match status" value="2"/>
</dbReference>
<dbReference type="GO" id="GO:0030001">
    <property type="term" value="P:metal ion transport"/>
    <property type="evidence" value="ECO:0007669"/>
    <property type="project" value="InterPro"/>
</dbReference>
<dbReference type="AlphaFoldDB" id="E6X1G0"/>
<evidence type="ECO:0000256" key="1">
    <source>
        <dbReference type="ARBA" id="ARBA00011028"/>
    </source>
</evidence>
<dbReference type="Proteomes" id="UP000008633">
    <property type="component" value="Chromosome"/>
</dbReference>
<dbReference type="InterPro" id="IPR006129">
    <property type="entry name" value="AdhesinB"/>
</dbReference>
<dbReference type="InterPro" id="IPR006128">
    <property type="entry name" value="Lipoprotein_PsaA-like"/>
</dbReference>
<reference evidence="5 6" key="1">
    <citation type="journal article" date="2011" name="Stand. Genomic Sci.">
        <title>Complete genome sequence of Nitratifractor salsuginis type strain (E9I37-1).</title>
        <authorList>
            <person name="Anderson I."/>
            <person name="Sikorski J."/>
            <person name="Zeytun A."/>
            <person name="Nolan M."/>
            <person name="Lapidus A."/>
            <person name="Lucas S."/>
            <person name="Hammon N."/>
            <person name="Deshpande S."/>
            <person name="Cheng J.F."/>
            <person name="Tapia R."/>
            <person name="Han C."/>
            <person name="Goodwin L."/>
            <person name="Pitluck S."/>
            <person name="Liolios K."/>
            <person name="Pagani I."/>
            <person name="Ivanova N."/>
            <person name="Huntemann M."/>
            <person name="Mavromatis K."/>
            <person name="Ovchinikova G."/>
            <person name="Pati A."/>
            <person name="Chen A."/>
            <person name="Palaniappan K."/>
            <person name="Land M."/>
            <person name="Hauser L."/>
            <person name="Brambilla E.M."/>
            <person name="Ngatchou-Djao O.D."/>
            <person name="Rohde M."/>
            <person name="Tindall B.J."/>
            <person name="Goker M."/>
            <person name="Detter J.C."/>
            <person name="Woyke T."/>
            <person name="Bristow J."/>
            <person name="Eisen J.A."/>
            <person name="Markowitz V."/>
            <person name="Hugenholtz P."/>
            <person name="Klenk H.P."/>
            <person name="Kyrpides N.C."/>
        </authorList>
    </citation>
    <scope>NUCLEOTIDE SEQUENCE [LARGE SCALE GENOMIC DNA]</scope>
    <source>
        <strain evidence="6">DSM 16511 / JCM 12458 / E9I37-1</strain>
    </source>
</reference>
<comment type="similarity">
    <text evidence="1 4">Belongs to the bacterial solute-binding protein 9 family.</text>
</comment>
<dbReference type="KEGG" id="nsa:Nitsa_0625"/>
<evidence type="ECO:0000256" key="4">
    <source>
        <dbReference type="RuleBase" id="RU003512"/>
    </source>
</evidence>
<dbReference type="PANTHER" id="PTHR42953:SF3">
    <property type="entry name" value="HIGH-AFFINITY ZINC UPTAKE SYSTEM PROTEIN ZNUA"/>
    <property type="match status" value="1"/>
</dbReference>
<reference evidence="6" key="2">
    <citation type="submission" date="2011-01" db="EMBL/GenBank/DDBJ databases">
        <title>The complete genome of Nitratifractor salsuginis DSM 16511.</title>
        <authorList>
            <consortium name="US DOE Joint Genome Institute (JGI-PGF)"/>
            <person name="Lucas S."/>
            <person name="Copeland A."/>
            <person name="Lapidus A."/>
            <person name="Bruce D."/>
            <person name="Goodwin L."/>
            <person name="Pitluck S."/>
            <person name="Kyrpides N."/>
            <person name="Mavromatis K."/>
            <person name="Ivanova N."/>
            <person name="Mikhailova N."/>
            <person name="Zeytun A."/>
            <person name="Detter J.C."/>
            <person name="Tapia R."/>
            <person name="Han C."/>
            <person name="Land M."/>
            <person name="Hauser L."/>
            <person name="Markowitz V."/>
            <person name="Cheng J.-F."/>
            <person name="Hugenholtz P."/>
            <person name="Woyke T."/>
            <person name="Wu D."/>
            <person name="Tindall B."/>
            <person name="Schuetze A."/>
            <person name="Brambilla E."/>
            <person name="Klenk H.-P."/>
            <person name="Eisen J.A."/>
        </authorList>
    </citation>
    <scope>NUCLEOTIDE SEQUENCE [LARGE SCALE GENOMIC DNA]</scope>
    <source>
        <strain evidence="6">DSM 16511 / JCM 12458 / E9I37-1</strain>
    </source>
</reference>
<dbReference type="InterPro" id="IPR050492">
    <property type="entry name" value="Bact_metal-bind_prot9"/>
</dbReference>
<organism evidence="5 6">
    <name type="scientific">Nitratifractor salsuginis (strain DSM 16511 / JCM 12458 / E9I37-1)</name>
    <dbReference type="NCBI Taxonomy" id="749222"/>
    <lineage>
        <taxon>Bacteria</taxon>
        <taxon>Pseudomonadati</taxon>
        <taxon>Campylobacterota</taxon>
        <taxon>Epsilonproteobacteria</taxon>
        <taxon>Campylobacterales</taxon>
        <taxon>Sulfurovaceae</taxon>
        <taxon>Nitratifractor</taxon>
    </lineage>
</organism>
<dbReference type="PRINTS" id="PR00690">
    <property type="entry name" value="ADHESNFAMILY"/>
</dbReference>
<dbReference type="RefSeq" id="WP_013553588.1">
    <property type="nucleotide sequence ID" value="NC_014935.1"/>
</dbReference>
<evidence type="ECO:0000256" key="2">
    <source>
        <dbReference type="ARBA" id="ARBA00022448"/>
    </source>
</evidence>
<dbReference type="InterPro" id="IPR006127">
    <property type="entry name" value="ZnuA-like"/>
</dbReference>
<dbReference type="GO" id="GO:0046872">
    <property type="term" value="F:metal ion binding"/>
    <property type="evidence" value="ECO:0007669"/>
    <property type="project" value="InterPro"/>
</dbReference>
<proteinExistence type="inferred from homology"/>
<name>E6X1G0_NITSE</name>
<dbReference type="Pfam" id="PF01297">
    <property type="entry name" value="ZnuA"/>
    <property type="match status" value="1"/>
</dbReference>
<keyword evidence="6" id="KW-1185">Reference proteome</keyword>
<keyword evidence="3" id="KW-0732">Signal</keyword>
<dbReference type="GO" id="GO:0007155">
    <property type="term" value="P:cell adhesion"/>
    <property type="evidence" value="ECO:0007669"/>
    <property type="project" value="InterPro"/>
</dbReference>